<dbReference type="EMBL" id="AP018216">
    <property type="protein sequence ID" value="BAY70986.1"/>
    <property type="molecule type" value="Genomic_DNA"/>
</dbReference>
<accession>A0A1Z4KPT6</accession>
<dbReference type="AlphaFoldDB" id="A0A1Z4KPT6"/>
<name>A0A1Z4KPT6_ANAVA</name>
<protein>
    <submittedName>
        <fullName evidence="1">Uncharacterized protein</fullName>
    </submittedName>
</protein>
<dbReference type="Proteomes" id="UP000217507">
    <property type="component" value="Chromosome"/>
</dbReference>
<gene>
    <name evidence="1" type="ORF">NIES23_37990</name>
</gene>
<evidence type="ECO:0000313" key="2">
    <source>
        <dbReference type="Proteomes" id="UP000217507"/>
    </source>
</evidence>
<evidence type="ECO:0000313" key="1">
    <source>
        <dbReference type="EMBL" id="BAY70986.1"/>
    </source>
</evidence>
<organism evidence="1 2">
    <name type="scientific">Trichormus variabilis NIES-23</name>
    <dbReference type="NCBI Taxonomy" id="1973479"/>
    <lineage>
        <taxon>Bacteria</taxon>
        <taxon>Bacillati</taxon>
        <taxon>Cyanobacteriota</taxon>
        <taxon>Cyanophyceae</taxon>
        <taxon>Nostocales</taxon>
        <taxon>Nostocaceae</taxon>
        <taxon>Trichormus</taxon>
    </lineage>
</organism>
<sequence length="173" mass="20798">MKHQLFCNIFEPRYYQWRLQEAQKEYESGFERLSQMNSYSVRTALAAIQTLSQEDQSQILPILVKMSEIQLFEFMDEKMTEEEKAILQRFEISENNPVLRKKILKQEKIFNKYPNSQLRKSIKKALMEILQPVFYADICFDTQISDTWKVSTFIDFEDGYGYYYSHSIFRGYL</sequence>
<proteinExistence type="predicted"/>
<reference evidence="1 2" key="1">
    <citation type="submission" date="2017-06" db="EMBL/GenBank/DDBJ databases">
        <title>Genome sequencing of cyanobaciteial culture collection at National Institute for Environmental Studies (NIES).</title>
        <authorList>
            <person name="Hirose Y."/>
            <person name="Shimura Y."/>
            <person name="Fujisawa T."/>
            <person name="Nakamura Y."/>
            <person name="Kawachi M."/>
        </authorList>
    </citation>
    <scope>NUCLEOTIDE SEQUENCE [LARGE SCALE GENOMIC DNA]</scope>
    <source>
        <strain evidence="1 2">NIES-23</strain>
    </source>
</reference>